<organism evidence="1 2">
    <name type="scientific">Ceratitis capitata</name>
    <name type="common">Mediterranean fruit fly</name>
    <name type="synonym">Tephritis capitata</name>
    <dbReference type="NCBI Taxonomy" id="7213"/>
    <lineage>
        <taxon>Eukaryota</taxon>
        <taxon>Metazoa</taxon>
        <taxon>Ecdysozoa</taxon>
        <taxon>Arthropoda</taxon>
        <taxon>Hexapoda</taxon>
        <taxon>Insecta</taxon>
        <taxon>Pterygota</taxon>
        <taxon>Neoptera</taxon>
        <taxon>Endopterygota</taxon>
        <taxon>Diptera</taxon>
        <taxon>Brachycera</taxon>
        <taxon>Muscomorpha</taxon>
        <taxon>Tephritoidea</taxon>
        <taxon>Tephritidae</taxon>
        <taxon>Ceratitis</taxon>
        <taxon>Ceratitis</taxon>
    </lineage>
</organism>
<proteinExistence type="predicted"/>
<name>A0A811U334_CERCA</name>
<protein>
    <submittedName>
        <fullName evidence="1">(Mediterranean fruit fly) hypothetical protein</fullName>
    </submittedName>
</protein>
<comment type="caution">
    <text evidence="1">The sequence shown here is derived from an EMBL/GenBank/DDBJ whole genome shotgun (WGS) entry which is preliminary data.</text>
</comment>
<evidence type="ECO:0000313" key="2">
    <source>
        <dbReference type="Proteomes" id="UP000606786"/>
    </source>
</evidence>
<accession>A0A811U334</accession>
<keyword evidence="2" id="KW-1185">Reference proteome</keyword>
<evidence type="ECO:0000313" key="1">
    <source>
        <dbReference type="EMBL" id="CAD6992656.1"/>
    </source>
</evidence>
<dbReference type="Proteomes" id="UP000606786">
    <property type="component" value="Unassembled WGS sequence"/>
</dbReference>
<dbReference type="AlphaFoldDB" id="A0A811U334"/>
<sequence>MLNKIRKSKDGVAHVTTPRDDVIISKVVGIPLAVKCGNISSILYTKQLATLYSFSYSACLYNLPERRIQQLFDCCATQAAISNWSSATNNQNMPLANAHYY</sequence>
<dbReference type="EMBL" id="CAJHJT010000001">
    <property type="protein sequence ID" value="CAD6992656.1"/>
    <property type="molecule type" value="Genomic_DNA"/>
</dbReference>
<gene>
    <name evidence="1" type="ORF">CCAP1982_LOCUS1501</name>
</gene>
<reference evidence="1" key="1">
    <citation type="submission" date="2020-11" db="EMBL/GenBank/DDBJ databases">
        <authorList>
            <person name="Whitehead M."/>
        </authorList>
    </citation>
    <scope>NUCLEOTIDE SEQUENCE</scope>
    <source>
        <strain evidence="1">EGII</strain>
    </source>
</reference>